<dbReference type="SUPFAM" id="SSF56935">
    <property type="entry name" value="Porins"/>
    <property type="match status" value="1"/>
</dbReference>
<evidence type="ECO:0000256" key="9">
    <source>
        <dbReference type="ARBA" id="ARBA00023136"/>
    </source>
</evidence>
<evidence type="ECO:0000256" key="12">
    <source>
        <dbReference type="RuleBase" id="RU003357"/>
    </source>
</evidence>
<dbReference type="KEGG" id="nao:Y958_23590"/>
<comment type="subcellular location">
    <subcellularLocation>
        <location evidence="1 11">Cell outer membrane</location>
        <topology evidence="1 11">Multi-pass membrane protein</topology>
    </subcellularLocation>
</comment>
<dbReference type="InterPro" id="IPR039426">
    <property type="entry name" value="TonB-dep_rcpt-like"/>
</dbReference>
<keyword evidence="8 12" id="KW-0798">TonB box</keyword>
<reference evidence="16 17" key="1">
    <citation type="submission" date="2017-06" db="EMBL/GenBank/DDBJ databases">
        <title>Complete genome sequence of Nitrospirillum amazonense strain CBAmC, an endophytic nitrogen-fixing and plant growth-promoting bacterium, isolated from sugarcane.</title>
        <authorList>
            <person name="Schwab S."/>
            <person name="dos Santos Teixeira K.R."/>
            <person name="Simoes Araujo J.L."/>
            <person name="Soares Vidal M."/>
            <person name="Borges de Freitas H.R."/>
            <person name="Rivello Crivelaro A.L."/>
            <person name="Bueno de Camargo Nunes A."/>
            <person name="dos Santos C.M."/>
            <person name="Palmeira da Silva Rosa D."/>
            <person name="da Silva Padilha D."/>
            <person name="da Silva E."/>
            <person name="Araujo Terra L."/>
            <person name="Soares Mendes V."/>
            <person name="Farinelli L."/>
            <person name="Magalhaes Cruz L."/>
            <person name="Baldani J.I."/>
        </authorList>
    </citation>
    <scope>NUCLEOTIDE SEQUENCE [LARGE SCALE GENOMIC DNA]</scope>
    <source>
        <strain evidence="16 17">CBAmC</strain>
    </source>
</reference>
<dbReference type="GO" id="GO:0009279">
    <property type="term" value="C:cell outer membrane"/>
    <property type="evidence" value="ECO:0007669"/>
    <property type="project" value="UniProtKB-SubCell"/>
</dbReference>
<dbReference type="GO" id="GO:0006826">
    <property type="term" value="P:iron ion transport"/>
    <property type="evidence" value="ECO:0007669"/>
    <property type="project" value="UniProtKB-KW"/>
</dbReference>
<keyword evidence="17" id="KW-1185">Reference proteome</keyword>
<evidence type="ECO:0000259" key="14">
    <source>
        <dbReference type="Pfam" id="PF00593"/>
    </source>
</evidence>
<protein>
    <recommendedName>
        <fullName evidence="18">TonB-dependent receptor</fullName>
    </recommendedName>
</protein>
<keyword evidence="4" id="KW-0410">Iron transport</keyword>
<evidence type="ECO:0000313" key="16">
    <source>
        <dbReference type="EMBL" id="ASG23939.1"/>
    </source>
</evidence>
<dbReference type="PANTHER" id="PTHR32552:SF81">
    <property type="entry name" value="TONB-DEPENDENT OUTER MEMBRANE RECEPTOR"/>
    <property type="match status" value="1"/>
</dbReference>
<feature type="signal peptide" evidence="13">
    <location>
        <begin position="1"/>
        <end position="28"/>
    </location>
</feature>
<dbReference type="Proteomes" id="UP000197153">
    <property type="component" value="Chromosome 3"/>
</dbReference>
<keyword evidence="5 11" id="KW-0812">Transmembrane</keyword>
<evidence type="ECO:0000256" key="11">
    <source>
        <dbReference type="PROSITE-ProRule" id="PRU01360"/>
    </source>
</evidence>
<sequence length="781" mass="83838">MRGHHGHGVALLASAAAGALMLSGTAWAAGQAAGGTADDDLGLQEIIVTAQKRSENVQDIPKTVNVVTPEALSQAGVNQLSDLSAIAPSLQGGVTGNLPGQRSLAMRGISTLPISQNLPAQVGIVLDDVPQPTWASLANELSDVERIEVLPGPQSTLSGRNAAAGLVNIVTRSPSMTRWTGSVSAEQTDDSQTKVSAFLSGPLADNLAFSLSAFEDKWDGNVHNVTLGKKLNGQDTRGARVKVKWQATDKLTVNASYFNQLTQADFVGGQSTTGAASSGAIVYADPSSKVLSRFDTTPAASQLTIGQLEPGVTIGPDNNAYASSRYSTAAARDIGGTLRLDYDFDFGTLSSLTSFASSDQNVTGDFVAINVPVAPADRYFHQRGNSDNTVQEVRFSSDDTGPVKYLVGFIYSDLEVKYDYRRAIAPTDWYRTSGTQSTAGYARATWQFLPDTSLTGGLRYQSDKLDYNWLFRPTYTKVSLDNAGDTSYSFLSGEASLQHRFVENVMSYVTYAHAESGKSYDTEDNVTAATGAKLVPLASEVVNNVEIGAKSEWFNRRLTVDVDLFHADYDNFPVQTIYLPPNDPTAAPVFKTLAAGKVKTEGVELNVTAVPIKDLRLGANVAYINATIDDLPNAPCYKGQTVAQGCVVGSGGSSVQKNLAGSQLPYSPKWKFNLSANYIVPLPSLPFDADLGAFYKYQSRVQYDPLGNPLTVQGGFGILNLSTGIHGRDSDWSAEFFVNNVFDKHNYRSLVDSQFWSGHVIIAGLSRDWERYMGVRVKAGF</sequence>
<evidence type="ECO:0000256" key="2">
    <source>
        <dbReference type="ARBA" id="ARBA00022448"/>
    </source>
</evidence>
<keyword evidence="13" id="KW-0732">Signal</keyword>
<evidence type="ECO:0000259" key="15">
    <source>
        <dbReference type="Pfam" id="PF07715"/>
    </source>
</evidence>
<dbReference type="Gene3D" id="2.40.170.20">
    <property type="entry name" value="TonB-dependent receptor, beta-barrel domain"/>
    <property type="match status" value="1"/>
</dbReference>
<evidence type="ECO:0000313" key="17">
    <source>
        <dbReference type="Proteomes" id="UP000197153"/>
    </source>
</evidence>
<evidence type="ECO:0000256" key="7">
    <source>
        <dbReference type="ARBA" id="ARBA00023065"/>
    </source>
</evidence>
<evidence type="ECO:0000256" key="1">
    <source>
        <dbReference type="ARBA" id="ARBA00004571"/>
    </source>
</evidence>
<dbReference type="Pfam" id="PF07715">
    <property type="entry name" value="Plug"/>
    <property type="match status" value="1"/>
</dbReference>
<proteinExistence type="inferred from homology"/>
<evidence type="ECO:0000256" key="4">
    <source>
        <dbReference type="ARBA" id="ARBA00022496"/>
    </source>
</evidence>
<keyword evidence="7" id="KW-0406">Ion transport</keyword>
<dbReference type="AlphaFoldDB" id="A0A248JZF6"/>
<dbReference type="PROSITE" id="PS52016">
    <property type="entry name" value="TONB_DEPENDENT_REC_3"/>
    <property type="match status" value="1"/>
</dbReference>
<feature type="domain" description="TonB-dependent receptor plug" evidence="15">
    <location>
        <begin position="57"/>
        <end position="165"/>
    </location>
</feature>
<organism evidence="16 17">
    <name type="scientific">Nitrospirillum viridazoti CBAmc</name>
    <dbReference type="NCBI Taxonomy" id="1441467"/>
    <lineage>
        <taxon>Bacteria</taxon>
        <taxon>Pseudomonadati</taxon>
        <taxon>Pseudomonadota</taxon>
        <taxon>Alphaproteobacteria</taxon>
        <taxon>Rhodospirillales</taxon>
        <taxon>Azospirillaceae</taxon>
        <taxon>Nitrospirillum</taxon>
        <taxon>Nitrospirillum viridazoti</taxon>
    </lineage>
</organism>
<dbReference type="InterPro" id="IPR036942">
    <property type="entry name" value="Beta-barrel_TonB_sf"/>
</dbReference>
<dbReference type="PANTHER" id="PTHR32552">
    <property type="entry name" value="FERRICHROME IRON RECEPTOR-RELATED"/>
    <property type="match status" value="1"/>
</dbReference>
<feature type="chain" id="PRO_5012670565" description="TonB-dependent receptor" evidence="13">
    <location>
        <begin position="29"/>
        <end position="781"/>
    </location>
</feature>
<evidence type="ECO:0000256" key="10">
    <source>
        <dbReference type="ARBA" id="ARBA00023237"/>
    </source>
</evidence>
<dbReference type="RefSeq" id="WP_088874401.1">
    <property type="nucleotide sequence ID" value="NZ_CP022112.1"/>
</dbReference>
<name>A0A248JZF6_9PROT</name>
<dbReference type="InterPro" id="IPR000531">
    <property type="entry name" value="Beta-barrel_TonB"/>
</dbReference>
<comment type="similarity">
    <text evidence="11 12">Belongs to the TonB-dependent receptor family.</text>
</comment>
<keyword evidence="3 11" id="KW-1134">Transmembrane beta strand</keyword>
<feature type="domain" description="TonB-dependent receptor-like beta-barrel" evidence="14">
    <location>
        <begin position="313"/>
        <end position="741"/>
    </location>
</feature>
<evidence type="ECO:0000256" key="6">
    <source>
        <dbReference type="ARBA" id="ARBA00023004"/>
    </source>
</evidence>
<dbReference type="EMBL" id="CP022112">
    <property type="protein sequence ID" value="ASG23939.1"/>
    <property type="molecule type" value="Genomic_DNA"/>
</dbReference>
<keyword evidence="2 11" id="KW-0813">Transport</keyword>
<evidence type="ECO:0000256" key="13">
    <source>
        <dbReference type="SAM" id="SignalP"/>
    </source>
</evidence>
<evidence type="ECO:0008006" key="18">
    <source>
        <dbReference type="Google" id="ProtNLM"/>
    </source>
</evidence>
<keyword evidence="10 11" id="KW-0998">Cell outer membrane</keyword>
<accession>A0A248JZF6</accession>
<dbReference type="InterPro" id="IPR012910">
    <property type="entry name" value="Plug_dom"/>
</dbReference>
<evidence type="ECO:0000256" key="8">
    <source>
        <dbReference type="ARBA" id="ARBA00023077"/>
    </source>
</evidence>
<gene>
    <name evidence="16" type="ORF">Y958_23590</name>
</gene>
<keyword evidence="9 11" id="KW-0472">Membrane</keyword>
<dbReference type="Pfam" id="PF00593">
    <property type="entry name" value="TonB_dep_Rec_b-barrel"/>
    <property type="match status" value="1"/>
</dbReference>
<evidence type="ECO:0000256" key="3">
    <source>
        <dbReference type="ARBA" id="ARBA00022452"/>
    </source>
</evidence>
<keyword evidence="6" id="KW-0408">Iron</keyword>
<evidence type="ECO:0000256" key="5">
    <source>
        <dbReference type="ARBA" id="ARBA00022692"/>
    </source>
</evidence>